<dbReference type="Proteomes" id="UP000183900">
    <property type="component" value="Unassembled WGS sequence"/>
</dbReference>
<keyword evidence="3" id="KW-0479">Metal-binding</keyword>
<dbReference type="SUPFAM" id="SSF56014">
    <property type="entry name" value="Nitrite and sulphite reductase 4Fe-4S domain-like"/>
    <property type="match status" value="2"/>
</dbReference>
<reference evidence="10" key="1">
    <citation type="submission" date="2015-08" db="EMBL/GenBank/DDBJ databases">
        <authorList>
            <person name="Varghese N."/>
        </authorList>
    </citation>
    <scope>NUCLEOTIDE SEQUENCE [LARGE SCALE GENOMIC DNA]</scope>
    <source>
        <strain evidence="10">DSM 23407</strain>
    </source>
</reference>
<feature type="domain" description="Nitrite/Sulfite reductase ferredoxin-like" evidence="8">
    <location>
        <begin position="30"/>
        <end position="96"/>
    </location>
</feature>
<dbReference type="GO" id="GO:0046872">
    <property type="term" value="F:metal ion binding"/>
    <property type="evidence" value="ECO:0007669"/>
    <property type="project" value="UniProtKB-KW"/>
</dbReference>
<dbReference type="SUPFAM" id="SSF55124">
    <property type="entry name" value="Nitrite/Sulfite reductase N-terminal domain-like"/>
    <property type="match status" value="2"/>
</dbReference>
<evidence type="ECO:0000256" key="1">
    <source>
        <dbReference type="ARBA" id="ARBA00022485"/>
    </source>
</evidence>
<evidence type="ECO:0000256" key="2">
    <source>
        <dbReference type="ARBA" id="ARBA00022617"/>
    </source>
</evidence>
<keyword evidence="5" id="KW-0408">Iron</keyword>
<dbReference type="Pfam" id="PF03460">
    <property type="entry name" value="NIR_SIR_ferr"/>
    <property type="match status" value="1"/>
</dbReference>
<keyword evidence="10" id="KW-1185">Reference proteome</keyword>
<sequence length="457" mass="46106">MSALKTPALAVGEAPRVPVRRGACPSLAAPMATGDGLLVRLRPQAPGLSPAGWMTMAGLARRTGNGLLEVTARGNLQIRGLTPESAAPLAEGLQAAGIVTRTGTAIEVPPLSGLDPSETADARELAEAVRQGIASHVPPLALAPKLAITVNGGGCFNLSTASADIRLDAVKAEGGVLWRLALAGDAGSAKPVALLPEEAAAARVMELLRALSRRGGHARGRDIAPDVEGSGDGAGPEAGFPAPVGPAGVIRSGALLVLALRLAYGRIHADELEALMAGLQRLGATEIRLAPDHALLVLGLREETVEAAAALAAAQGLITSPSDPAHFISACPGTGFCAAARINTRQQAERLISAASAAAPGVLDGSCRVHVSGCSKGCAHPQVAALTVTGTEQGAAIVLGGRADSRPDLQLSPQRLETVLPRLQRGIELNRQPGQTAQHVLGASGAAILAMAGAERA</sequence>
<evidence type="ECO:0000256" key="5">
    <source>
        <dbReference type="ARBA" id="ARBA00023004"/>
    </source>
</evidence>
<organism evidence="9 10">
    <name type="scientific">Pannonibacter indicus</name>
    <dbReference type="NCBI Taxonomy" id="466044"/>
    <lineage>
        <taxon>Bacteria</taxon>
        <taxon>Pseudomonadati</taxon>
        <taxon>Pseudomonadota</taxon>
        <taxon>Alphaproteobacteria</taxon>
        <taxon>Hyphomicrobiales</taxon>
        <taxon>Stappiaceae</taxon>
        <taxon>Pannonibacter</taxon>
    </lineage>
</organism>
<keyword evidence="1" id="KW-0004">4Fe-4S</keyword>
<feature type="region of interest" description="Disordered" evidence="7">
    <location>
        <begin position="218"/>
        <end position="238"/>
    </location>
</feature>
<dbReference type="AlphaFoldDB" id="A0A0K6HQP7"/>
<evidence type="ECO:0000256" key="6">
    <source>
        <dbReference type="ARBA" id="ARBA00023014"/>
    </source>
</evidence>
<keyword evidence="4" id="KW-0560">Oxidoreductase</keyword>
<dbReference type="GO" id="GO:0016491">
    <property type="term" value="F:oxidoreductase activity"/>
    <property type="evidence" value="ECO:0007669"/>
    <property type="project" value="UniProtKB-KW"/>
</dbReference>
<keyword evidence="2" id="KW-0349">Heme</keyword>
<dbReference type="NCBIfam" id="TIGR02435">
    <property type="entry name" value="CobG"/>
    <property type="match status" value="1"/>
</dbReference>
<dbReference type="GO" id="GO:0051539">
    <property type="term" value="F:4 iron, 4 sulfur cluster binding"/>
    <property type="evidence" value="ECO:0007669"/>
    <property type="project" value="UniProtKB-KW"/>
</dbReference>
<evidence type="ECO:0000313" key="9">
    <source>
        <dbReference type="EMBL" id="CUA93199.1"/>
    </source>
</evidence>
<dbReference type="InterPro" id="IPR045854">
    <property type="entry name" value="NO2/SO3_Rdtase_4Fe4S_sf"/>
</dbReference>
<keyword evidence="6" id="KW-0411">Iron-sulfur</keyword>
<evidence type="ECO:0000259" key="8">
    <source>
        <dbReference type="Pfam" id="PF03460"/>
    </source>
</evidence>
<dbReference type="InterPro" id="IPR005117">
    <property type="entry name" value="NiRdtase/SiRdtase_haem-b_fer"/>
</dbReference>
<proteinExistence type="predicted"/>
<evidence type="ECO:0000256" key="7">
    <source>
        <dbReference type="SAM" id="MobiDB-lite"/>
    </source>
</evidence>
<dbReference type="InterPro" id="IPR051329">
    <property type="entry name" value="NIR_SIR_4Fe-4S"/>
</dbReference>
<evidence type="ECO:0000256" key="3">
    <source>
        <dbReference type="ARBA" id="ARBA00022723"/>
    </source>
</evidence>
<dbReference type="Gene3D" id="3.90.480.10">
    <property type="entry name" value="Sulfite Reductase Hemoprotein,Domain 2"/>
    <property type="match status" value="1"/>
</dbReference>
<dbReference type="PANTHER" id="PTHR32439:SF9">
    <property type="entry name" value="BLR3264 PROTEIN"/>
    <property type="match status" value="1"/>
</dbReference>
<evidence type="ECO:0000313" key="10">
    <source>
        <dbReference type="Proteomes" id="UP000183900"/>
    </source>
</evidence>
<dbReference type="OrthoDB" id="7459360at2"/>
<evidence type="ECO:0000256" key="4">
    <source>
        <dbReference type="ARBA" id="ARBA00023002"/>
    </source>
</evidence>
<dbReference type="InterPro" id="IPR036136">
    <property type="entry name" value="Nit/Sulf_reduc_fer-like_dom_sf"/>
</dbReference>
<accession>A0A0K6HQP7</accession>
<name>A0A0K6HQP7_9HYPH</name>
<dbReference type="RefSeq" id="WP_055454562.1">
    <property type="nucleotide sequence ID" value="NZ_CYHE01000002.1"/>
</dbReference>
<gene>
    <name evidence="9" type="ORF">Ga0061067_102291</name>
</gene>
<dbReference type="InterPro" id="IPR012798">
    <property type="entry name" value="Cbl_synth_CobG-like"/>
</dbReference>
<dbReference type="EMBL" id="CYHE01000002">
    <property type="protein sequence ID" value="CUA93199.1"/>
    <property type="molecule type" value="Genomic_DNA"/>
</dbReference>
<protein>
    <submittedName>
        <fullName evidence="9">Precorrin-3B synthase</fullName>
    </submittedName>
</protein>
<dbReference type="Gene3D" id="3.30.413.10">
    <property type="entry name" value="Sulfite Reductase Hemoprotein, domain 1"/>
    <property type="match status" value="2"/>
</dbReference>
<dbReference type="PANTHER" id="PTHR32439">
    <property type="entry name" value="FERREDOXIN--NITRITE REDUCTASE, CHLOROPLASTIC"/>
    <property type="match status" value="1"/>
</dbReference>